<dbReference type="EMBL" id="VDFQ02000001">
    <property type="protein sequence ID" value="KAA1424990.1"/>
    <property type="molecule type" value="Genomic_DNA"/>
</dbReference>
<comment type="subcellular location">
    <subcellularLocation>
        <location evidence="1">Cell membrane</location>
        <topology evidence="1">Multi-pass membrane protein</topology>
    </subcellularLocation>
</comment>
<feature type="transmembrane region" description="Helical" evidence="9">
    <location>
        <begin position="672"/>
        <end position="691"/>
    </location>
</feature>
<feature type="transmembrane region" description="Helical" evidence="9">
    <location>
        <begin position="114"/>
        <end position="135"/>
    </location>
</feature>
<sequence>MTLTAEPAVTGSEPPQLDEPRKSPWTLALTVVLLLGLVVVLAAIDVVQGTAAVGVSDLWRWVTGSADAQASAVIVDSRLPRVAAAVVVGMALGAAGCVLQSISRNMLASPDTLAVNAGAYLALTVGATVGLPGLILGDLVLAFVGGLAAAALVFVLAGTEYGTVRLVLAGTVVAMVLMSIATTLIILNPMESRGIQAWESGVLSQNAFDSVRLMTPVVVACLAVLVVYAHRLDVLVLGDDAARSLGIPVRQTQLVVLVVAIALSAAAVTLTGPIGFVGLAAPALVRLAAPVVPGLHRHRALIFVAGLAGIAIILGADVLIRAVLGSQSAVEVPTGVVTSLLGALVLVWFAYRLRASRLDDASNALDVRGVGSKHPWLIVTVLAVLLFVLCVVAVLVGDRMFLLGDLINWATGNSGPIVTNVMGARVPRVVAALLAGVALAVAGTAIQAVTRNPLADPTIIGVAGGASVGAVIVVTLVPLASFWALAGASGIGALVAAAIVFGLAARGGFATDRLVLIGVGVSFAAKAIVSLLIVTTDPWNASKALTWLGGSTYGRSYEHLVPMMLAIVVLVPAVVIGYRYLDLLSIDEDTPRVLGVRPGRARFVLLTCAVLLTATAVAAIGLVAFVGLVAPHAARSLVGRRHLRVIPVAALLGAILLVLADMLGRTVAAPTQLPAGLLAALVGAPYFFYLLHRSRRTTVG</sequence>
<dbReference type="OrthoDB" id="9782305at2"/>
<feature type="transmembrane region" description="Helical" evidence="9">
    <location>
        <begin position="141"/>
        <end position="159"/>
    </location>
</feature>
<feature type="transmembrane region" description="Helical" evidence="9">
    <location>
        <begin position="213"/>
        <end position="233"/>
    </location>
</feature>
<feature type="transmembrane region" description="Helical" evidence="9">
    <location>
        <begin position="82"/>
        <end position="102"/>
    </location>
</feature>
<name>A0A5Q6S3Z6_9ACTN</name>
<protein>
    <submittedName>
        <fullName evidence="10">Iron ABC transporter permease</fullName>
    </submittedName>
</protein>
<feature type="transmembrane region" description="Helical" evidence="9">
    <location>
        <begin position="166"/>
        <end position="187"/>
    </location>
</feature>
<organism evidence="10 11">
    <name type="scientific">Mumia zhuanghuii</name>
    <dbReference type="NCBI Taxonomy" id="2585211"/>
    <lineage>
        <taxon>Bacteria</taxon>
        <taxon>Bacillati</taxon>
        <taxon>Actinomycetota</taxon>
        <taxon>Actinomycetes</taxon>
        <taxon>Propionibacteriales</taxon>
        <taxon>Nocardioidaceae</taxon>
        <taxon>Mumia</taxon>
    </lineage>
</organism>
<feature type="region of interest" description="Disordered" evidence="8">
    <location>
        <begin position="1"/>
        <end position="20"/>
    </location>
</feature>
<comment type="similarity">
    <text evidence="2">Belongs to the binding-protein-dependent transport system permease family. FecCD subfamily.</text>
</comment>
<dbReference type="Pfam" id="PF01032">
    <property type="entry name" value="FecCD"/>
    <property type="match status" value="2"/>
</dbReference>
<dbReference type="NCBIfam" id="NF007867">
    <property type="entry name" value="PRK10577.1-3"/>
    <property type="match status" value="1"/>
</dbReference>
<dbReference type="PANTHER" id="PTHR30472:SF37">
    <property type="entry name" value="FE(3+) DICITRATE TRANSPORT SYSTEM PERMEASE PROTEIN FECD-RELATED"/>
    <property type="match status" value="1"/>
</dbReference>
<evidence type="ECO:0000256" key="6">
    <source>
        <dbReference type="ARBA" id="ARBA00022989"/>
    </source>
</evidence>
<feature type="transmembrane region" description="Helical" evidence="9">
    <location>
        <begin position="429"/>
        <end position="446"/>
    </location>
</feature>
<evidence type="ECO:0000256" key="5">
    <source>
        <dbReference type="ARBA" id="ARBA00022692"/>
    </source>
</evidence>
<dbReference type="PANTHER" id="PTHR30472">
    <property type="entry name" value="FERRIC ENTEROBACTIN TRANSPORT SYSTEM PERMEASE PROTEIN"/>
    <property type="match status" value="1"/>
</dbReference>
<feature type="transmembrane region" description="Helical" evidence="9">
    <location>
        <begin position="300"/>
        <end position="320"/>
    </location>
</feature>
<keyword evidence="3" id="KW-0813">Transport</keyword>
<accession>A0A5Q6S3Z6</accession>
<evidence type="ECO:0000256" key="3">
    <source>
        <dbReference type="ARBA" id="ARBA00022448"/>
    </source>
</evidence>
<dbReference type="AlphaFoldDB" id="A0A5Q6S3Z6"/>
<dbReference type="GO" id="GO:0005886">
    <property type="term" value="C:plasma membrane"/>
    <property type="evidence" value="ECO:0007669"/>
    <property type="project" value="UniProtKB-SubCell"/>
</dbReference>
<dbReference type="InterPro" id="IPR037294">
    <property type="entry name" value="ABC_BtuC-like"/>
</dbReference>
<evidence type="ECO:0000313" key="10">
    <source>
        <dbReference type="EMBL" id="KAA1424990.1"/>
    </source>
</evidence>
<evidence type="ECO:0000256" key="2">
    <source>
        <dbReference type="ARBA" id="ARBA00007935"/>
    </source>
</evidence>
<feature type="transmembrane region" description="Helical" evidence="9">
    <location>
        <begin position="601"/>
        <end position="630"/>
    </location>
</feature>
<evidence type="ECO:0000256" key="4">
    <source>
        <dbReference type="ARBA" id="ARBA00022475"/>
    </source>
</evidence>
<evidence type="ECO:0000256" key="1">
    <source>
        <dbReference type="ARBA" id="ARBA00004651"/>
    </source>
</evidence>
<dbReference type="FunFam" id="1.10.3470.10:FF:000001">
    <property type="entry name" value="Vitamin B12 ABC transporter permease BtuC"/>
    <property type="match status" value="1"/>
</dbReference>
<feature type="transmembrane region" description="Helical" evidence="9">
    <location>
        <begin position="515"/>
        <end position="539"/>
    </location>
</feature>
<evidence type="ECO:0000256" key="8">
    <source>
        <dbReference type="SAM" id="MobiDB-lite"/>
    </source>
</evidence>
<feature type="transmembrane region" description="Helical" evidence="9">
    <location>
        <begin position="642"/>
        <end position="660"/>
    </location>
</feature>
<keyword evidence="6 9" id="KW-1133">Transmembrane helix</keyword>
<dbReference type="GO" id="GO:0022857">
    <property type="term" value="F:transmembrane transporter activity"/>
    <property type="evidence" value="ECO:0007669"/>
    <property type="project" value="InterPro"/>
</dbReference>
<evidence type="ECO:0000256" key="7">
    <source>
        <dbReference type="ARBA" id="ARBA00023136"/>
    </source>
</evidence>
<feature type="transmembrane region" description="Helical" evidence="9">
    <location>
        <begin position="25"/>
        <end position="44"/>
    </location>
</feature>
<reference evidence="10 11" key="1">
    <citation type="submission" date="2019-09" db="EMBL/GenBank/DDBJ databases">
        <title>Mumia zhuanghuii sp. nov. isolated from the intestinal contents of plateau pika (Ochotona curzoniae) in the Qinghai-Tibet plateau of China.</title>
        <authorList>
            <person name="Tian Z."/>
        </authorList>
    </citation>
    <scope>NUCLEOTIDE SEQUENCE [LARGE SCALE GENOMIC DNA]</scope>
    <source>
        <strain evidence="11">350</strain>
    </source>
</reference>
<dbReference type="CDD" id="cd06550">
    <property type="entry name" value="TM_ABC_iron-siderophores_like"/>
    <property type="match status" value="2"/>
</dbReference>
<keyword evidence="5 9" id="KW-0812">Transmembrane</keyword>
<gene>
    <name evidence="10" type="ORF">FE697_003595</name>
</gene>
<feature type="transmembrane region" description="Helical" evidence="9">
    <location>
        <begin position="376"/>
        <end position="396"/>
    </location>
</feature>
<evidence type="ECO:0000313" key="11">
    <source>
        <dbReference type="Proteomes" id="UP000307768"/>
    </source>
</evidence>
<feature type="transmembrane region" description="Helical" evidence="9">
    <location>
        <begin position="560"/>
        <end position="581"/>
    </location>
</feature>
<dbReference type="GO" id="GO:0033214">
    <property type="term" value="P:siderophore-iron import into cell"/>
    <property type="evidence" value="ECO:0007669"/>
    <property type="project" value="TreeGrafter"/>
</dbReference>
<feature type="transmembrane region" description="Helical" evidence="9">
    <location>
        <begin position="482"/>
        <end position="503"/>
    </location>
</feature>
<keyword evidence="7 9" id="KW-0472">Membrane</keyword>
<evidence type="ECO:0000256" key="9">
    <source>
        <dbReference type="SAM" id="Phobius"/>
    </source>
</evidence>
<dbReference type="InterPro" id="IPR000522">
    <property type="entry name" value="ABC_transptr_permease_BtuC"/>
</dbReference>
<feature type="transmembrane region" description="Helical" evidence="9">
    <location>
        <begin position="332"/>
        <end position="351"/>
    </location>
</feature>
<feature type="transmembrane region" description="Helical" evidence="9">
    <location>
        <begin position="458"/>
        <end position="477"/>
    </location>
</feature>
<keyword evidence="4" id="KW-1003">Cell membrane</keyword>
<feature type="transmembrane region" description="Helical" evidence="9">
    <location>
        <begin position="254"/>
        <end position="280"/>
    </location>
</feature>
<proteinExistence type="inferred from homology"/>
<dbReference type="RefSeq" id="WP_149768164.1">
    <property type="nucleotide sequence ID" value="NZ_VDFQ02000001.1"/>
</dbReference>
<comment type="caution">
    <text evidence="10">The sequence shown here is derived from an EMBL/GenBank/DDBJ whole genome shotgun (WGS) entry which is preliminary data.</text>
</comment>
<dbReference type="Proteomes" id="UP000307768">
    <property type="component" value="Unassembled WGS sequence"/>
</dbReference>
<dbReference type="SUPFAM" id="SSF81345">
    <property type="entry name" value="ABC transporter involved in vitamin B12 uptake, BtuC"/>
    <property type="match status" value="2"/>
</dbReference>
<dbReference type="Gene3D" id="1.10.3470.10">
    <property type="entry name" value="ABC transporter involved in vitamin B12 uptake, BtuC"/>
    <property type="match status" value="2"/>
</dbReference>